<sequence>MKDPLLTPFGEKQCHDLAQSFPDHESIDLLVCSPLRRTIYTTLLAFSQDLDRCGNVIALPEAQETADVPCDTGSDVSALRQEMADKPVDLSRITDDWNCKIGRWAPIAKALEKRAKEVRQWLKARPEKGIVLVTHGGFVHYFTEDWTGYKESMGHFTRTGWANVEHRSYTFTDDDDDEAHVHETSSSRERRKGTEKPLTSTERMELRETTGKPIQKDAAQPLQAKA</sequence>
<feature type="compositionally biased region" description="Basic and acidic residues" evidence="1">
    <location>
        <begin position="179"/>
        <end position="195"/>
    </location>
</feature>
<feature type="region of interest" description="Disordered" evidence="1">
    <location>
        <begin position="172"/>
        <end position="226"/>
    </location>
</feature>
<comment type="caution">
    <text evidence="2">The sequence shown here is derived from an EMBL/GenBank/DDBJ whole genome shotgun (WGS) entry which is preliminary data.</text>
</comment>
<accession>A0AA43TZ17</accession>
<proteinExistence type="predicted"/>
<evidence type="ECO:0000313" key="3">
    <source>
        <dbReference type="Proteomes" id="UP001161017"/>
    </source>
</evidence>
<dbReference type="GO" id="GO:0016791">
    <property type="term" value="F:phosphatase activity"/>
    <property type="evidence" value="ECO:0007669"/>
    <property type="project" value="TreeGrafter"/>
</dbReference>
<name>A0AA43TZ17_9LECA</name>
<evidence type="ECO:0000256" key="1">
    <source>
        <dbReference type="SAM" id="MobiDB-lite"/>
    </source>
</evidence>
<dbReference type="InterPro" id="IPR013078">
    <property type="entry name" value="His_Pase_superF_clade-1"/>
</dbReference>
<organism evidence="2 3">
    <name type="scientific">Ramalina farinacea</name>
    <dbReference type="NCBI Taxonomy" id="258253"/>
    <lineage>
        <taxon>Eukaryota</taxon>
        <taxon>Fungi</taxon>
        <taxon>Dikarya</taxon>
        <taxon>Ascomycota</taxon>
        <taxon>Pezizomycotina</taxon>
        <taxon>Lecanoromycetes</taxon>
        <taxon>OSLEUM clade</taxon>
        <taxon>Lecanoromycetidae</taxon>
        <taxon>Lecanorales</taxon>
        <taxon>Lecanorineae</taxon>
        <taxon>Ramalinaceae</taxon>
        <taxon>Ramalina</taxon>
    </lineage>
</organism>
<dbReference type="Pfam" id="PF00300">
    <property type="entry name" value="His_Phos_1"/>
    <property type="match status" value="1"/>
</dbReference>
<keyword evidence="3" id="KW-1185">Reference proteome</keyword>
<dbReference type="Proteomes" id="UP001161017">
    <property type="component" value="Unassembled WGS sequence"/>
</dbReference>
<evidence type="ECO:0008006" key="4">
    <source>
        <dbReference type="Google" id="ProtNLM"/>
    </source>
</evidence>
<dbReference type="Gene3D" id="3.40.50.1240">
    <property type="entry name" value="Phosphoglycerate mutase-like"/>
    <property type="match status" value="1"/>
</dbReference>
<dbReference type="InterPro" id="IPR050275">
    <property type="entry name" value="PGM_Phosphatase"/>
</dbReference>
<protein>
    <recommendedName>
        <fullName evidence="4">Phosphoglycerate mutase-like protein</fullName>
    </recommendedName>
</protein>
<dbReference type="SUPFAM" id="SSF53254">
    <property type="entry name" value="Phosphoglycerate mutase-like"/>
    <property type="match status" value="1"/>
</dbReference>
<dbReference type="PANTHER" id="PTHR48100:SF54">
    <property type="entry name" value="PHOSPHATASE SPAC5H10.03-RELATED"/>
    <property type="match status" value="1"/>
</dbReference>
<gene>
    <name evidence="2" type="ORF">OHK93_000950</name>
</gene>
<dbReference type="GO" id="GO:0005737">
    <property type="term" value="C:cytoplasm"/>
    <property type="evidence" value="ECO:0007669"/>
    <property type="project" value="TreeGrafter"/>
</dbReference>
<dbReference type="AlphaFoldDB" id="A0AA43TZ17"/>
<evidence type="ECO:0000313" key="2">
    <source>
        <dbReference type="EMBL" id="MDI1489752.1"/>
    </source>
</evidence>
<reference evidence="2" key="1">
    <citation type="journal article" date="2023" name="Genome Biol. Evol.">
        <title>First Whole Genome Sequence and Flow Cytometry Genome Size Data for the Lichen-Forming Fungus Ramalina farinacea (Ascomycota).</title>
        <authorList>
            <person name="Llewellyn T."/>
            <person name="Mian S."/>
            <person name="Hill R."/>
            <person name="Leitch I.J."/>
            <person name="Gaya E."/>
        </authorList>
    </citation>
    <scope>NUCLEOTIDE SEQUENCE</scope>
    <source>
        <strain evidence="2">LIQ254RAFAR</strain>
    </source>
</reference>
<dbReference type="EMBL" id="JAPUFD010000010">
    <property type="protein sequence ID" value="MDI1489752.1"/>
    <property type="molecule type" value="Genomic_DNA"/>
</dbReference>
<dbReference type="CDD" id="cd07067">
    <property type="entry name" value="HP_PGM_like"/>
    <property type="match status" value="1"/>
</dbReference>
<dbReference type="PANTHER" id="PTHR48100">
    <property type="entry name" value="BROAD-SPECIFICITY PHOSPHATASE YOR283W-RELATED"/>
    <property type="match status" value="1"/>
</dbReference>
<dbReference type="InterPro" id="IPR029033">
    <property type="entry name" value="His_PPase_superfam"/>
</dbReference>